<protein>
    <submittedName>
        <fullName evidence="2">Uncharacterized protein</fullName>
    </submittedName>
</protein>
<comment type="caution">
    <text evidence="2">The sequence shown here is derived from an EMBL/GenBank/DDBJ whole genome shotgun (WGS) entry which is preliminary data.</text>
</comment>
<keyword evidence="1" id="KW-1133">Transmembrane helix</keyword>
<sequence length="117" mass="12921">MRQKAHPALSFLKWTKLRPGLRGTLMMAVLVLWEPSLFLTLFSGFRPGSCASRLLLGSLSSTESSMPMSCRATLGYRRKVVLVSPNRRLRAAARSSACSLSLVFRTRLPDLALLAVI</sequence>
<evidence type="ECO:0000313" key="3">
    <source>
        <dbReference type="Proteomes" id="UP001160148"/>
    </source>
</evidence>
<feature type="transmembrane region" description="Helical" evidence="1">
    <location>
        <begin position="21"/>
        <end position="45"/>
    </location>
</feature>
<organism evidence="2 3">
    <name type="scientific">Macrosiphum euphorbiae</name>
    <name type="common">potato aphid</name>
    <dbReference type="NCBI Taxonomy" id="13131"/>
    <lineage>
        <taxon>Eukaryota</taxon>
        <taxon>Metazoa</taxon>
        <taxon>Ecdysozoa</taxon>
        <taxon>Arthropoda</taxon>
        <taxon>Hexapoda</taxon>
        <taxon>Insecta</taxon>
        <taxon>Pterygota</taxon>
        <taxon>Neoptera</taxon>
        <taxon>Paraneoptera</taxon>
        <taxon>Hemiptera</taxon>
        <taxon>Sternorrhyncha</taxon>
        <taxon>Aphidomorpha</taxon>
        <taxon>Aphidoidea</taxon>
        <taxon>Aphididae</taxon>
        <taxon>Macrosiphini</taxon>
        <taxon>Macrosiphum</taxon>
    </lineage>
</organism>
<evidence type="ECO:0000256" key="1">
    <source>
        <dbReference type="SAM" id="Phobius"/>
    </source>
</evidence>
<accession>A0AAV0X847</accession>
<keyword evidence="1" id="KW-0812">Transmembrane</keyword>
<dbReference type="EMBL" id="CARXXK010000003">
    <property type="protein sequence ID" value="CAI6364388.1"/>
    <property type="molecule type" value="Genomic_DNA"/>
</dbReference>
<dbReference type="AlphaFoldDB" id="A0AAV0X847"/>
<gene>
    <name evidence="2" type="ORF">MEUPH1_LOCUS19219</name>
</gene>
<keyword evidence="3" id="KW-1185">Reference proteome</keyword>
<keyword evidence="1" id="KW-0472">Membrane</keyword>
<dbReference type="Proteomes" id="UP001160148">
    <property type="component" value="Unassembled WGS sequence"/>
</dbReference>
<proteinExistence type="predicted"/>
<name>A0AAV0X847_9HEMI</name>
<evidence type="ECO:0000313" key="2">
    <source>
        <dbReference type="EMBL" id="CAI6364388.1"/>
    </source>
</evidence>
<reference evidence="2 3" key="1">
    <citation type="submission" date="2023-01" db="EMBL/GenBank/DDBJ databases">
        <authorList>
            <person name="Whitehead M."/>
        </authorList>
    </citation>
    <scope>NUCLEOTIDE SEQUENCE [LARGE SCALE GENOMIC DNA]</scope>
</reference>